<dbReference type="PANTHER" id="PTHR43525">
    <property type="entry name" value="PROTEIN MALY"/>
    <property type="match status" value="1"/>
</dbReference>
<dbReference type="AlphaFoldDB" id="J0NRB8"/>
<comment type="caution">
    <text evidence="7">The sequence shown here is derived from an EMBL/GenBank/DDBJ whole genome shotgun (WGS) entry which is preliminary data.</text>
</comment>
<dbReference type="InterPro" id="IPR004839">
    <property type="entry name" value="Aminotransferase_I/II_large"/>
</dbReference>
<evidence type="ECO:0000256" key="4">
    <source>
        <dbReference type="ARBA" id="ARBA00023239"/>
    </source>
</evidence>
<dbReference type="InterPro" id="IPR027619">
    <property type="entry name" value="C-S_lyase_PatB-like"/>
</dbReference>
<dbReference type="GO" id="GO:0030170">
    <property type="term" value="F:pyridoxal phosphate binding"/>
    <property type="evidence" value="ECO:0007669"/>
    <property type="project" value="InterPro"/>
</dbReference>
<evidence type="ECO:0000313" key="7">
    <source>
        <dbReference type="EMBL" id="EJF47362.1"/>
    </source>
</evidence>
<gene>
    <name evidence="7" type="ORF">HMPREF1318_1061</name>
</gene>
<keyword evidence="4 7" id="KW-0456">Lyase</keyword>
<evidence type="ECO:0000256" key="1">
    <source>
        <dbReference type="ARBA" id="ARBA00001933"/>
    </source>
</evidence>
<dbReference type="InterPro" id="IPR015421">
    <property type="entry name" value="PyrdxlP-dep_Trfase_major"/>
</dbReference>
<dbReference type="InterPro" id="IPR015422">
    <property type="entry name" value="PyrdxlP-dep_Trfase_small"/>
</dbReference>
<evidence type="ECO:0000256" key="3">
    <source>
        <dbReference type="ARBA" id="ARBA00022898"/>
    </source>
</evidence>
<dbReference type="PATRIC" id="fig|1125718.3.peg.321"/>
<dbReference type="EMBL" id="AKFT01000015">
    <property type="protein sequence ID" value="EJF47362.1"/>
    <property type="molecule type" value="Genomic_DNA"/>
</dbReference>
<dbReference type="EC" id="4.4.1.13" evidence="2"/>
<dbReference type="Proteomes" id="UP000002941">
    <property type="component" value="Unassembled WGS sequence"/>
</dbReference>
<evidence type="ECO:0000259" key="6">
    <source>
        <dbReference type="Pfam" id="PF00155"/>
    </source>
</evidence>
<keyword evidence="8" id="KW-1185">Reference proteome</keyword>
<dbReference type="RefSeq" id="WP_008729725.1">
    <property type="nucleotide sequence ID" value="NZ_AKFT01000015.1"/>
</dbReference>
<feature type="domain" description="Aminotransferase class I/classII large" evidence="6">
    <location>
        <begin position="91"/>
        <end position="441"/>
    </location>
</feature>
<reference evidence="7 8" key="1">
    <citation type="submission" date="2012-05" db="EMBL/GenBank/DDBJ databases">
        <authorList>
            <person name="Harkins D.M."/>
            <person name="Madupu R."/>
            <person name="Durkin A.S."/>
            <person name="Torralba M."/>
            <person name="Methe B."/>
            <person name="Sutton G.G."/>
            <person name="Nelson K.E."/>
        </authorList>
    </citation>
    <scope>NUCLEOTIDE SEQUENCE [LARGE SCALE GENOMIC DNA]</scope>
    <source>
        <strain evidence="7 8">F0489</strain>
    </source>
</reference>
<dbReference type="eggNOG" id="COG1168">
    <property type="taxonomic scope" value="Bacteria"/>
</dbReference>
<dbReference type="Gene3D" id="3.90.1150.10">
    <property type="entry name" value="Aspartate Aminotransferase, domain 1"/>
    <property type="match status" value="1"/>
</dbReference>
<accession>J0NRB8</accession>
<dbReference type="InterPro" id="IPR015424">
    <property type="entry name" value="PyrdxlP-dep_Trfase"/>
</dbReference>
<proteinExistence type="inferred from homology"/>
<dbReference type="InterPro" id="IPR051798">
    <property type="entry name" value="Class-II_PLP-Dep_Aminotrans"/>
</dbReference>
<dbReference type="SUPFAM" id="SSF53383">
    <property type="entry name" value="PLP-dependent transferases"/>
    <property type="match status" value="1"/>
</dbReference>
<dbReference type="Pfam" id="PF00155">
    <property type="entry name" value="Aminotran_1_2"/>
    <property type="match status" value="1"/>
</dbReference>
<organism evidence="7 8">
    <name type="scientific">Actinomyces massiliensis F0489</name>
    <dbReference type="NCBI Taxonomy" id="1125718"/>
    <lineage>
        <taxon>Bacteria</taxon>
        <taxon>Bacillati</taxon>
        <taxon>Actinomycetota</taxon>
        <taxon>Actinomycetes</taxon>
        <taxon>Actinomycetales</taxon>
        <taxon>Actinomycetaceae</taxon>
        <taxon>Actinomyces</taxon>
    </lineage>
</organism>
<evidence type="ECO:0000256" key="5">
    <source>
        <dbReference type="ARBA" id="ARBA00037974"/>
    </source>
</evidence>
<evidence type="ECO:0000313" key="8">
    <source>
        <dbReference type="Proteomes" id="UP000002941"/>
    </source>
</evidence>
<comment type="cofactor">
    <cofactor evidence="1">
        <name>pyridoxal 5'-phosphate</name>
        <dbReference type="ChEBI" id="CHEBI:597326"/>
    </cofactor>
</comment>
<dbReference type="PANTHER" id="PTHR43525:SF1">
    <property type="entry name" value="PROTEIN MALY"/>
    <property type="match status" value="1"/>
</dbReference>
<keyword evidence="3" id="KW-0663">Pyridoxal phosphate</keyword>
<protein>
    <recommendedName>
        <fullName evidence="2">cysteine-S-conjugate beta-lyase</fullName>
        <ecNumber evidence="2">4.4.1.13</ecNumber>
    </recommendedName>
</protein>
<dbReference type="Gene3D" id="3.40.640.10">
    <property type="entry name" value="Type I PLP-dependent aspartate aminotransferase-like (Major domain)"/>
    <property type="match status" value="1"/>
</dbReference>
<name>J0NRB8_9ACTO</name>
<dbReference type="OrthoDB" id="3224382at2"/>
<dbReference type="CDD" id="cd00609">
    <property type="entry name" value="AAT_like"/>
    <property type="match status" value="1"/>
</dbReference>
<dbReference type="GO" id="GO:0047804">
    <property type="term" value="F:cysteine-S-conjugate beta-lyase activity"/>
    <property type="evidence" value="ECO:0007669"/>
    <property type="project" value="UniProtKB-EC"/>
</dbReference>
<sequence>MSVHASALDSVLDSPLAPARTRSTPAAPAALAVLAASTPLTCDPGPGHGNDLPDLSPFDLVHDRTGTGSLKWDFAAERGRPTTALPLWVADMDHATAPCVTSALLWRVRHGIFGYSEPDADYNTALAGWFSRRYDWRIDPAWNVITPGVVPALALAVRALTGPGDAVVIEEPVYYPFREVVEANGRTVASVELVRDADGAYRRDAEALEATLARTGARLLLLCNPHNPVGRVWSRDELARLAEVTARHGVIVVADEIHADLALPGHRTTPFASLGAEVAARTVTCTSPSKAFNLAGLQAANILIPDPALRARFRTELDAGGYSQPNTLGLVACRAAYENGDAWIDELREHIAAAREHVVERLKAVPGITAAPCEGTYLLWLDCTGLLAATGLGADELDDFILGEAGLWLDDGAIFGAGGRGFTRMNVACPRAILDEALNRLEAGVSALMARRALPTHRADTATAA</sequence>
<evidence type="ECO:0000256" key="2">
    <source>
        <dbReference type="ARBA" id="ARBA00012224"/>
    </source>
</evidence>
<comment type="similarity">
    <text evidence="5">Belongs to the class-II pyridoxal-phosphate-dependent aminotransferase family. MalY/PatB cystathionine beta-lyase subfamily.</text>
</comment>
<dbReference type="NCBIfam" id="TIGR04350">
    <property type="entry name" value="C_S_lyase_PatB"/>
    <property type="match status" value="1"/>
</dbReference>